<dbReference type="CDD" id="cd00899">
    <property type="entry name" value="b4GalT"/>
    <property type="match status" value="1"/>
</dbReference>
<reference evidence="15 16" key="1">
    <citation type="submission" date="2021-06" db="EMBL/GenBank/DDBJ databases">
        <authorList>
            <person name="Palmer J.M."/>
        </authorList>
    </citation>
    <scope>NUCLEOTIDE SEQUENCE [LARGE SCALE GENOMIC DNA]</scope>
    <source>
        <strain evidence="15 16">GA_2019</strain>
        <tissue evidence="15">Muscle</tissue>
    </source>
</reference>
<name>A0ABV0NFK9_9TELE</name>
<comment type="function">
    <text evidence="12">Responsible for the synthesis of complex-type N-linked oligosaccharides in many glycoproteins as well as the carbohydrate moieties of glycolipids.</text>
</comment>
<keyword evidence="16" id="KW-1185">Reference proteome</keyword>
<proteinExistence type="inferred from homology"/>
<dbReference type="SUPFAM" id="SSF53448">
    <property type="entry name" value="Nucleotide-diphospho-sugar transferases"/>
    <property type="match status" value="1"/>
</dbReference>
<keyword evidence="5 12" id="KW-0808">Transferase</keyword>
<dbReference type="PANTHER" id="PTHR19300">
    <property type="entry name" value="BETA-1,4-GALACTOSYLTRANSFERASE"/>
    <property type="match status" value="1"/>
</dbReference>
<keyword evidence="9 12" id="KW-0472">Membrane</keyword>
<feature type="domain" description="Galactosyltransferase N-terminal" evidence="14">
    <location>
        <begin position="79"/>
        <end position="213"/>
    </location>
</feature>
<protein>
    <recommendedName>
        <fullName evidence="12">Beta-1,4-galactosyltransferase</fullName>
        <shortName evidence="12">Beta-1,4-GalTase</shortName>
        <ecNumber evidence="12">2.4.1.-</ecNumber>
    </recommendedName>
</protein>
<organism evidence="15 16">
    <name type="scientific">Goodea atripinnis</name>
    <dbReference type="NCBI Taxonomy" id="208336"/>
    <lineage>
        <taxon>Eukaryota</taxon>
        <taxon>Metazoa</taxon>
        <taxon>Chordata</taxon>
        <taxon>Craniata</taxon>
        <taxon>Vertebrata</taxon>
        <taxon>Euteleostomi</taxon>
        <taxon>Actinopterygii</taxon>
        <taxon>Neopterygii</taxon>
        <taxon>Teleostei</taxon>
        <taxon>Neoteleostei</taxon>
        <taxon>Acanthomorphata</taxon>
        <taxon>Ovalentaria</taxon>
        <taxon>Atherinomorphae</taxon>
        <taxon>Cyprinodontiformes</taxon>
        <taxon>Goodeidae</taxon>
        <taxon>Goodea</taxon>
    </lineage>
</organism>
<evidence type="ECO:0000256" key="4">
    <source>
        <dbReference type="ARBA" id="ARBA00022676"/>
    </source>
</evidence>
<keyword evidence="12" id="KW-0479">Metal-binding</keyword>
<keyword evidence="6 12" id="KW-0812">Transmembrane</keyword>
<dbReference type="Gene3D" id="3.90.550.10">
    <property type="entry name" value="Spore Coat Polysaccharide Biosynthesis Protein SpsA, Chain A"/>
    <property type="match status" value="1"/>
</dbReference>
<comment type="subcellular location">
    <subcellularLocation>
        <location evidence="1 12">Golgi apparatus membrane</location>
        <topology evidence="1 12">Single-pass type II membrane protein</topology>
    </subcellularLocation>
</comment>
<keyword evidence="11 12" id="KW-0464">Manganese</keyword>
<comment type="pathway">
    <text evidence="2 12">Protein modification; protein glycosylation.</text>
</comment>
<comment type="cofactor">
    <cofactor evidence="12">
        <name>Mn(2+)</name>
        <dbReference type="ChEBI" id="CHEBI:29035"/>
    </cofactor>
</comment>
<dbReference type="Pfam" id="PF13733">
    <property type="entry name" value="Glyco_transf_7N"/>
    <property type="match status" value="1"/>
</dbReference>
<evidence type="ECO:0000259" key="14">
    <source>
        <dbReference type="Pfam" id="PF13733"/>
    </source>
</evidence>
<keyword evidence="8 12" id="KW-1133">Transmembrane helix</keyword>
<evidence type="ECO:0000259" key="13">
    <source>
        <dbReference type="Pfam" id="PF02709"/>
    </source>
</evidence>
<evidence type="ECO:0000256" key="9">
    <source>
        <dbReference type="ARBA" id="ARBA00023136"/>
    </source>
</evidence>
<dbReference type="InterPro" id="IPR027791">
    <property type="entry name" value="Galactosyl_T_C"/>
</dbReference>
<evidence type="ECO:0000256" key="10">
    <source>
        <dbReference type="ARBA" id="ARBA00023180"/>
    </source>
</evidence>
<dbReference type="EC" id="2.4.1.-" evidence="12"/>
<comment type="caution">
    <text evidence="15">The sequence shown here is derived from an EMBL/GenBank/DDBJ whole genome shotgun (WGS) entry which is preliminary data.</text>
</comment>
<evidence type="ECO:0000256" key="3">
    <source>
        <dbReference type="ARBA" id="ARBA00005735"/>
    </source>
</evidence>
<sequence length="349" mass="40188">MLKTIFNFLMLYAVFSLVCFSVFLLYSKNSNLLFFTDPHHLLNTTNKTSLNIEKTTAVPDFHQNGTAMPATSGRPLEPCPDIPPNLQGVLYVEFRTNRTLEDVRRPLSPLLQQGGRYKPANCVAKQKVAIIIPFRNRYEHLSHWLHYLHPILIRQQLDYGVYVINQEGDGVFNKAKLMNIGHTEALKDYDYECFVFSDIDLVPLNDRNLYRCSDKPRHLSVAVDKFNFTLPYNTIFGGVTALSREQFLKVNGFSNTFWGWGGEDDDLYQRIVFRGMSISRPDSVIARYKMIKHGRDLHNDRNPDNVQKLKETPQTIDRDGLNSLSYTVRNIRKDLLYTFITVDVQAPAG</sequence>
<dbReference type="InterPro" id="IPR029044">
    <property type="entry name" value="Nucleotide-diphossugar_trans"/>
</dbReference>
<keyword evidence="7 12" id="KW-0735">Signal-anchor</keyword>
<feature type="domain" description="Galactosyltransferase C-terminal" evidence="13">
    <location>
        <begin position="217"/>
        <end position="293"/>
    </location>
</feature>
<dbReference type="InterPro" id="IPR003859">
    <property type="entry name" value="Galactosyl_T"/>
</dbReference>
<accession>A0ABV0NFK9</accession>
<evidence type="ECO:0000256" key="1">
    <source>
        <dbReference type="ARBA" id="ARBA00004323"/>
    </source>
</evidence>
<evidence type="ECO:0000256" key="5">
    <source>
        <dbReference type="ARBA" id="ARBA00022679"/>
    </source>
</evidence>
<dbReference type="PANTHER" id="PTHR19300:SF5">
    <property type="entry name" value="BETA-1,4-GALACTOSYLTRANSFERASE 1"/>
    <property type="match status" value="1"/>
</dbReference>
<evidence type="ECO:0000256" key="6">
    <source>
        <dbReference type="ARBA" id="ARBA00022692"/>
    </source>
</evidence>
<evidence type="ECO:0000313" key="16">
    <source>
        <dbReference type="Proteomes" id="UP001476798"/>
    </source>
</evidence>
<keyword evidence="4 12" id="KW-0328">Glycosyltransferase</keyword>
<dbReference type="EMBL" id="JAHRIO010036337">
    <property type="protein sequence ID" value="MEQ2170193.1"/>
    <property type="molecule type" value="Genomic_DNA"/>
</dbReference>
<dbReference type="InterPro" id="IPR027995">
    <property type="entry name" value="Galactosyl_T_N"/>
</dbReference>
<evidence type="ECO:0000256" key="2">
    <source>
        <dbReference type="ARBA" id="ARBA00004922"/>
    </source>
</evidence>
<gene>
    <name evidence="15" type="ORF">GOODEAATRI_032807</name>
</gene>
<evidence type="ECO:0000256" key="11">
    <source>
        <dbReference type="ARBA" id="ARBA00023211"/>
    </source>
</evidence>
<comment type="similarity">
    <text evidence="3 12">Belongs to the glycosyltransferase 7 family.</text>
</comment>
<keyword evidence="10 12" id="KW-0325">Glycoprotein</keyword>
<evidence type="ECO:0000256" key="8">
    <source>
        <dbReference type="ARBA" id="ARBA00022989"/>
    </source>
</evidence>
<dbReference type="Proteomes" id="UP001476798">
    <property type="component" value="Unassembled WGS sequence"/>
</dbReference>
<dbReference type="Pfam" id="PF02709">
    <property type="entry name" value="Glyco_transf_7C"/>
    <property type="match status" value="1"/>
</dbReference>
<keyword evidence="12" id="KW-0333">Golgi apparatus</keyword>
<feature type="transmembrane region" description="Helical" evidence="12">
    <location>
        <begin position="6"/>
        <end position="26"/>
    </location>
</feature>
<evidence type="ECO:0000313" key="15">
    <source>
        <dbReference type="EMBL" id="MEQ2170193.1"/>
    </source>
</evidence>
<evidence type="ECO:0000256" key="7">
    <source>
        <dbReference type="ARBA" id="ARBA00022968"/>
    </source>
</evidence>
<dbReference type="PRINTS" id="PR02050">
    <property type="entry name" value="B14GALTRFASE"/>
</dbReference>
<evidence type="ECO:0000256" key="12">
    <source>
        <dbReference type="RuleBase" id="RU368121"/>
    </source>
</evidence>